<feature type="compositionally biased region" description="Basic and acidic residues" evidence="1">
    <location>
        <begin position="97"/>
        <end position="107"/>
    </location>
</feature>
<comment type="caution">
    <text evidence="2">The sequence shown here is derived from an EMBL/GenBank/DDBJ whole genome shotgun (WGS) entry which is preliminary data.</text>
</comment>
<dbReference type="Proteomes" id="UP001600888">
    <property type="component" value="Unassembled WGS sequence"/>
</dbReference>
<proteinExistence type="predicted"/>
<sequence length="212" mass="23387">MAGTGDEKDGLASQPGSKRKIGRKHLNTPKPIVIPDSCKITPDGGLDSPWMRLGHDIGLNLTAPRTPEQEHDQRTPKPAVQLEESASTAESKQAPAKKKDLSSKQERVAPSPSTKFTPKKSRKSWATPLSRTRSNAPDGDISYWSNSRRSSDTRNQDRSRSSSDLEDEYRPEQVGYSSAEKAYQYGAGDDDAEGEYATIYDGDDQGAKMRRF</sequence>
<feature type="compositionally biased region" description="Basic and acidic residues" evidence="1">
    <location>
        <begin position="1"/>
        <end position="10"/>
    </location>
</feature>
<protein>
    <submittedName>
        <fullName evidence="2">Uncharacterized protein</fullName>
    </submittedName>
</protein>
<dbReference type="EMBL" id="JBAWTH010000032">
    <property type="protein sequence ID" value="KAL2285189.1"/>
    <property type="molecule type" value="Genomic_DNA"/>
</dbReference>
<accession>A0ABR4ERX2</accession>
<evidence type="ECO:0000313" key="3">
    <source>
        <dbReference type="Proteomes" id="UP001600888"/>
    </source>
</evidence>
<name>A0ABR4ERX2_9PEZI</name>
<feature type="compositionally biased region" description="Basic residues" evidence="1">
    <location>
        <begin position="17"/>
        <end position="27"/>
    </location>
</feature>
<gene>
    <name evidence="2" type="ORF">FJTKL_08411</name>
</gene>
<keyword evidence="3" id="KW-1185">Reference proteome</keyword>
<evidence type="ECO:0000313" key="2">
    <source>
        <dbReference type="EMBL" id="KAL2285189.1"/>
    </source>
</evidence>
<organism evidence="2 3">
    <name type="scientific">Diaporthe vaccinii</name>
    <dbReference type="NCBI Taxonomy" id="105482"/>
    <lineage>
        <taxon>Eukaryota</taxon>
        <taxon>Fungi</taxon>
        <taxon>Dikarya</taxon>
        <taxon>Ascomycota</taxon>
        <taxon>Pezizomycotina</taxon>
        <taxon>Sordariomycetes</taxon>
        <taxon>Sordariomycetidae</taxon>
        <taxon>Diaporthales</taxon>
        <taxon>Diaporthaceae</taxon>
        <taxon>Diaporthe</taxon>
        <taxon>Diaporthe eres species complex</taxon>
    </lineage>
</organism>
<reference evidence="2 3" key="1">
    <citation type="submission" date="2024-03" db="EMBL/GenBank/DDBJ databases">
        <title>A high-quality draft genome sequence of Diaporthe vaccinii, a causative agent of upright dieback and viscid rot disease in cranberry plants.</title>
        <authorList>
            <person name="Sarrasin M."/>
            <person name="Lang B.F."/>
            <person name="Burger G."/>
        </authorList>
    </citation>
    <scope>NUCLEOTIDE SEQUENCE [LARGE SCALE GENOMIC DNA]</scope>
    <source>
        <strain evidence="2 3">IS7</strain>
    </source>
</reference>
<evidence type="ECO:0000256" key="1">
    <source>
        <dbReference type="SAM" id="MobiDB-lite"/>
    </source>
</evidence>
<feature type="compositionally biased region" description="Basic and acidic residues" evidence="1">
    <location>
        <begin position="149"/>
        <end position="171"/>
    </location>
</feature>
<feature type="region of interest" description="Disordered" evidence="1">
    <location>
        <begin position="1"/>
        <end position="212"/>
    </location>
</feature>